<accession>A0A8H8CZN0</accession>
<evidence type="ECO:0000256" key="1">
    <source>
        <dbReference type="SAM" id="MobiDB-lite"/>
    </source>
</evidence>
<keyword evidence="2" id="KW-0472">Membrane</keyword>
<evidence type="ECO:0000256" key="2">
    <source>
        <dbReference type="SAM" id="Phobius"/>
    </source>
</evidence>
<dbReference type="AlphaFoldDB" id="A0A8H8CZN0"/>
<comment type="caution">
    <text evidence="3">The sequence shown here is derived from an EMBL/GenBank/DDBJ whole genome shotgun (WGS) entry which is preliminary data.</text>
</comment>
<feature type="region of interest" description="Disordered" evidence="1">
    <location>
        <begin position="65"/>
        <end position="84"/>
    </location>
</feature>
<sequence length="161" mass="18688">MAWNAGFGNKNSDYDDYCNPSQYNLPPRGKHESHVAQDIHARRTPFDVCFGFLCFFFGHGLIGNRSKGKKRKKKKKKQTQPSSACNTSRVRYFALVKCCHSQRKNKKTKQTFWILRSDRRFAPVFCLLFCNLNWPGFPFFGISLEASQKKEENKVVPCHTL</sequence>
<dbReference type="VEuPathDB" id="FungiDB:I7I52_06006"/>
<proteinExistence type="predicted"/>
<protein>
    <submittedName>
        <fullName evidence="3">Uncharacterized protein</fullName>
    </submittedName>
</protein>
<keyword evidence="2" id="KW-1133">Transmembrane helix</keyword>
<gene>
    <name evidence="3" type="ORF">I7I52_06006</name>
</gene>
<reference evidence="3 4" key="1">
    <citation type="submission" date="2021-01" db="EMBL/GenBank/DDBJ databases">
        <title>Chromosome-level genome assembly of a human fungal pathogen reveals clustering of transcriptionally co-regulated genes.</title>
        <authorList>
            <person name="Voorhies M."/>
            <person name="Cohen S."/>
            <person name="Shea T.P."/>
            <person name="Petrus S."/>
            <person name="Munoz J.F."/>
            <person name="Poplawski S."/>
            <person name="Goldman W.E."/>
            <person name="Michael T."/>
            <person name="Cuomo C.A."/>
            <person name="Sil A."/>
            <person name="Beyhan S."/>
        </authorList>
    </citation>
    <scope>NUCLEOTIDE SEQUENCE [LARGE SCALE GENOMIC DNA]</scope>
    <source>
        <strain evidence="3 4">G184AR</strain>
    </source>
</reference>
<name>A0A8H8CZN0_AJECA</name>
<keyword evidence="2" id="KW-0812">Transmembrane</keyword>
<evidence type="ECO:0000313" key="3">
    <source>
        <dbReference type="EMBL" id="KAG5295654.1"/>
    </source>
</evidence>
<dbReference type="Proteomes" id="UP000670092">
    <property type="component" value="Unassembled WGS sequence"/>
</dbReference>
<evidence type="ECO:0000313" key="4">
    <source>
        <dbReference type="Proteomes" id="UP000670092"/>
    </source>
</evidence>
<organism evidence="3 4">
    <name type="scientific">Ajellomyces capsulatus</name>
    <name type="common">Darling's disease fungus</name>
    <name type="synonym">Histoplasma capsulatum</name>
    <dbReference type="NCBI Taxonomy" id="5037"/>
    <lineage>
        <taxon>Eukaryota</taxon>
        <taxon>Fungi</taxon>
        <taxon>Dikarya</taxon>
        <taxon>Ascomycota</taxon>
        <taxon>Pezizomycotina</taxon>
        <taxon>Eurotiomycetes</taxon>
        <taxon>Eurotiomycetidae</taxon>
        <taxon>Onygenales</taxon>
        <taxon>Ajellomycetaceae</taxon>
        <taxon>Histoplasma</taxon>
    </lineage>
</organism>
<feature type="compositionally biased region" description="Basic residues" evidence="1">
    <location>
        <begin position="66"/>
        <end position="78"/>
    </location>
</feature>
<dbReference type="EMBL" id="JAEVHI010000003">
    <property type="protein sequence ID" value="KAG5295654.1"/>
    <property type="molecule type" value="Genomic_DNA"/>
</dbReference>
<feature type="transmembrane region" description="Helical" evidence="2">
    <location>
        <begin position="45"/>
        <end position="64"/>
    </location>
</feature>